<comment type="caution">
    <text evidence="2">The sequence shown here is derived from an EMBL/GenBank/DDBJ whole genome shotgun (WGS) entry which is preliminary data.</text>
</comment>
<dbReference type="InterPro" id="IPR001509">
    <property type="entry name" value="Epimerase_deHydtase"/>
</dbReference>
<feature type="domain" description="NAD-dependent epimerase/dehydratase" evidence="1">
    <location>
        <begin position="3"/>
        <end position="225"/>
    </location>
</feature>
<dbReference type="Pfam" id="PF01370">
    <property type="entry name" value="Epimerase"/>
    <property type="match status" value="1"/>
</dbReference>
<dbReference type="InterPro" id="IPR036291">
    <property type="entry name" value="NAD(P)-bd_dom_sf"/>
</dbReference>
<organism evidence="2 3">
    <name type="scientific">Candidatus Schekmanbacteria bacterium RBG_13_48_7</name>
    <dbReference type="NCBI Taxonomy" id="1817878"/>
    <lineage>
        <taxon>Bacteria</taxon>
        <taxon>Candidatus Schekmaniibacteriota</taxon>
    </lineage>
</organism>
<dbReference type="AlphaFoldDB" id="A0A1F7RV29"/>
<dbReference type="Proteomes" id="UP000179266">
    <property type="component" value="Unassembled WGS sequence"/>
</dbReference>
<dbReference type="SUPFAM" id="SSF51735">
    <property type="entry name" value="NAD(P)-binding Rossmann-fold domains"/>
    <property type="match status" value="1"/>
</dbReference>
<evidence type="ECO:0000313" key="2">
    <source>
        <dbReference type="EMBL" id="OGL45281.1"/>
    </source>
</evidence>
<reference evidence="2 3" key="1">
    <citation type="journal article" date="2016" name="Nat. Commun.">
        <title>Thousands of microbial genomes shed light on interconnected biogeochemical processes in an aquifer system.</title>
        <authorList>
            <person name="Anantharaman K."/>
            <person name="Brown C.T."/>
            <person name="Hug L.A."/>
            <person name="Sharon I."/>
            <person name="Castelle C.J."/>
            <person name="Probst A.J."/>
            <person name="Thomas B.C."/>
            <person name="Singh A."/>
            <person name="Wilkins M.J."/>
            <person name="Karaoz U."/>
            <person name="Brodie E.L."/>
            <person name="Williams K.H."/>
            <person name="Hubbard S.S."/>
            <person name="Banfield J.F."/>
        </authorList>
    </citation>
    <scope>NUCLEOTIDE SEQUENCE [LARGE SCALE GENOMIC DNA]</scope>
</reference>
<accession>A0A1F7RV29</accession>
<dbReference type="EMBL" id="MGDD01000185">
    <property type="protein sequence ID" value="OGL45281.1"/>
    <property type="molecule type" value="Genomic_DNA"/>
</dbReference>
<sequence length="325" mass="36537">MKICVTGGTGFIGYHLCLNLLKLKHDVHILARDPGKTQMLIRNGAKIIEGDLADTIDYENFFSDCDVLFHVASLLGPQGLPYKMFYQVNVGGTKKIVSVALRMKVPKIIHFSSVGVLGSVSANPVTEDAPCNPGDAYEKTKYEAEQWVLQQSLFHQGIVIIRPAWVFGPGDRRTLKLFRALQKGRFFFIGNGNGLQHPVYIDDLIDGCMLAMEKSVKSGEIFHLGGNEIVSIKNLIEQICKLLDVKIPKFNLPYYPMNLTGKICEILAGLLRIDPPLSVAKVDFFTKNRSYSIEKAKKILAYNPKVSLHEGLEKTIHWYRQEKWL</sequence>
<protein>
    <recommendedName>
        <fullName evidence="1">NAD-dependent epimerase/dehydratase domain-containing protein</fullName>
    </recommendedName>
</protein>
<gene>
    <name evidence="2" type="ORF">A2161_01520</name>
</gene>
<proteinExistence type="predicted"/>
<evidence type="ECO:0000313" key="3">
    <source>
        <dbReference type="Proteomes" id="UP000179266"/>
    </source>
</evidence>
<dbReference type="PANTHER" id="PTHR43245">
    <property type="entry name" value="BIFUNCTIONAL POLYMYXIN RESISTANCE PROTEIN ARNA"/>
    <property type="match status" value="1"/>
</dbReference>
<dbReference type="InterPro" id="IPR050177">
    <property type="entry name" value="Lipid_A_modif_metabolic_enz"/>
</dbReference>
<dbReference type="Gene3D" id="3.40.50.720">
    <property type="entry name" value="NAD(P)-binding Rossmann-like Domain"/>
    <property type="match status" value="1"/>
</dbReference>
<evidence type="ECO:0000259" key="1">
    <source>
        <dbReference type="Pfam" id="PF01370"/>
    </source>
</evidence>
<name>A0A1F7RV29_9BACT</name>